<accession>A0ABT3R664</accession>
<dbReference type="Proteomes" id="UP001300261">
    <property type="component" value="Unassembled WGS sequence"/>
</dbReference>
<organism evidence="1 2">
    <name type="scientific">Roseibium salinum</name>
    <dbReference type="NCBI Taxonomy" id="1604349"/>
    <lineage>
        <taxon>Bacteria</taxon>
        <taxon>Pseudomonadati</taxon>
        <taxon>Pseudomonadota</taxon>
        <taxon>Alphaproteobacteria</taxon>
        <taxon>Hyphomicrobiales</taxon>
        <taxon>Stappiaceae</taxon>
        <taxon>Roseibium</taxon>
    </lineage>
</organism>
<protein>
    <recommendedName>
        <fullName evidence="3">Glycosyl transferase family 2</fullName>
    </recommendedName>
</protein>
<proteinExistence type="predicted"/>
<dbReference type="EMBL" id="JAPEVI010000003">
    <property type="protein sequence ID" value="MCX2724550.1"/>
    <property type="molecule type" value="Genomic_DNA"/>
</dbReference>
<comment type="caution">
    <text evidence="1">The sequence shown here is derived from an EMBL/GenBank/DDBJ whole genome shotgun (WGS) entry which is preliminary data.</text>
</comment>
<gene>
    <name evidence="1" type="ORF">ON753_19605</name>
</gene>
<evidence type="ECO:0000313" key="2">
    <source>
        <dbReference type="Proteomes" id="UP001300261"/>
    </source>
</evidence>
<keyword evidence="2" id="KW-1185">Reference proteome</keyword>
<evidence type="ECO:0000313" key="1">
    <source>
        <dbReference type="EMBL" id="MCX2724550.1"/>
    </source>
</evidence>
<dbReference type="RefSeq" id="WP_265964642.1">
    <property type="nucleotide sequence ID" value="NZ_JAPEVI010000003.1"/>
</dbReference>
<reference evidence="1 2" key="1">
    <citation type="journal article" date="2016" name="Int. J. Syst. Evol. Microbiol.">
        <title>Labrenzia salina sp. nov., isolated from the rhizosphere of the halophyte Arthrocnemum macrostachyum.</title>
        <authorList>
            <person name="Camacho M."/>
            <person name="Redondo-Gomez S."/>
            <person name="Rodriguez-Llorente I."/>
            <person name="Rohde M."/>
            <person name="Sproer C."/>
            <person name="Schumann P."/>
            <person name="Klenk H.P."/>
            <person name="Montero-Calasanz M.D.C."/>
        </authorList>
    </citation>
    <scope>NUCLEOTIDE SEQUENCE [LARGE SCALE GENOMIC DNA]</scope>
    <source>
        <strain evidence="1 2">DSM 29163</strain>
    </source>
</reference>
<sequence length="248" mass="28599">MTTSPTIDVLLVSGARPALLGKTLESFSAGLFRNFEVGTLYVNIDPFEGGPEEVSACETICRDHFPNVVARKPETPHFTKAVRWLWRQPRAEWCFHLEDDWILNREVRAEEFRQSMKTNVRQVSLMTKEKNWGYRSPYHYEPSRLKILGRDFGKSLNRKRPIFTTSPSFIRSDFAARCSELMDDKLDPEKQLNYLNPALNDFTAGFRNHFIGARREHVAVDIGRQHRDDLGIVKAVVDGNSVWSRSEP</sequence>
<evidence type="ECO:0008006" key="3">
    <source>
        <dbReference type="Google" id="ProtNLM"/>
    </source>
</evidence>
<name>A0ABT3R664_9HYPH</name>